<dbReference type="AlphaFoldDB" id="A0A1B3ZBW0"/>
<dbReference type="InterPro" id="IPR011105">
    <property type="entry name" value="Cell_wall_hydrolase_SleB"/>
</dbReference>
<evidence type="ECO:0000313" key="3">
    <source>
        <dbReference type="EMBL" id="AOH84916.1"/>
    </source>
</evidence>
<organism evidence="3 4">
    <name type="scientific">Sphingomonas panacis</name>
    <dbReference type="NCBI Taxonomy" id="1560345"/>
    <lineage>
        <taxon>Bacteria</taxon>
        <taxon>Pseudomonadati</taxon>
        <taxon>Pseudomonadota</taxon>
        <taxon>Alphaproteobacteria</taxon>
        <taxon>Sphingomonadales</taxon>
        <taxon>Sphingomonadaceae</taxon>
        <taxon>Sphingomonas</taxon>
    </lineage>
</organism>
<sequence>MLRFLLLVLPTLVLMTSCTRTPPMQVVMDIPPIVRAPDLLRQLDLKVPMDLTRTALREAAAATESEFDAAPAFLARAQTPDDAARAIDCLTAAVYYEARSESDEGERAVAQVVLNRVRDPAFPSSICGVVYQGSTRSTGCQFSFTCDGSMNHPIQPAAWARARAVATGALAGLVYAPVGSATFYHANYVSPWWATSMKQVAAIGAHIFYRWRGAMENALAFRQSYSGNETVPVRISPILAASDESNVVASSAVDGGIQVVGSVTIHRSAPQDAAPAPVAPALTPVADSGVAGIRVHRGAFAPDVAQDAGKPRHISVPAASDPA</sequence>
<dbReference type="PROSITE" id="PS51257">
    <property type="entry name" value="PROKAR_LIPOPROTEIN"/>
    <property type="match status" value="1"/>
</dbReference>
<dbReference type="InterPro" id="IPR042047">
    <property type="entry name" value="SleB_dom1"/>
</dbReference>
<dbReference type="Proteomes" id="UP000094256">
    <property type="component" value="Chromosome"/>
</dbReference>
<protein>
    <recommendedName>
        <fullName evidence="2">Cell wall hydrolase SleB domain-containing protein</fullName>
    </recommendedName>
</protein>
<accession>A0A1B3ZBW0</accession>
<dbReference type="KEGG" id="span:AWL63_14065"/>
<proteinExistence type="predicted"/>
<keyword evidence="4" id="KW-1185">Reference proteome</keyword>
<evidence type="ECO:0000256" key="1">
    <source>
        <dbReference type="SAM" id="SignalP"/>
    </source>
</evidence>
<name>A0A1B3ZBW0_9SPHN</name>
<dbReference type="RefSeq" id="WP_069205467.1">
    <property type="nucleotide sequence ID" value="NZ_CP014168.1"/>
</dbReference>
<keyword evidence="1" id="KW-0732">Signal</keyword>
<reference evidence="3 4" key="1">
    <citation type="submission" date="2016-01" db="EMBL/GenBank/DDBJ databases">
        <title>Complete genome and mega plasmid sequence of Sphingomonas panacis DCY99 elicits systemic resistance in rice to Xanthomonas oryzae.</title>
        <authorList>
            <person name="Kim Y.J."/>
            <person name="Yang D.C."/>
            <person name="Sing P."/>
        </authorList>
    </citation>
    <scope>NUCLEOTIDE SEQUENCE [LARGE SCALE GENOMIC DNA]</scope>
    <source>
        <strain evidence="3 4">DCY99</strain>
    </source>
</reference>
<dbReference type="GO" id="GO:0016787">
    <property type="term" value="F:hydrolase activity"/>
    <property type="evidence" value="ECO:0007669"/>
    <property type="project" value="InterPro"/>
</dbReference>
<gene>
    <name evidence="3" type="ORF">AWL63_14065</name>
</gene>
<feature type="signal peptide" evidence="1">
    <location>
        <begin position="1"/>
        <end position="20"/>
    </location>
</feature>
<evidence type="ECO:0000313" key="4">
    <source>
        <dbReference type="Proteomes" id="UP000094256"/>
    </source>
</evidence>
<dbReference type="Gene3D" id="1.10.10.2520">
    <property type="entry name" value="Cell wall hydrolase SleB, domain 1"/>
    <property type="match status" value="1"/>
</dbReference>
<feature type="chain" id="PRO_5008556299" description="Cell wall hydrolase SleB domain-containing protein" evidence="1">
    <location>
        <begin position="21"/>
        <end position="323"/>
    </location>
</feature>
<evidence type="ECO:0000259" key="2">
    <source>
        <dbReference type="Pfam" id="PF07486"/>
    </source>
</evidence>
<dbReference type="EMBL" id="CP014168">
    <property type="protein sequence ID" value="AOH84916.1"/>
    <property type="molecule type" value="Genomic_DNA"/>
</dbReference>
<feature type="domain" description="Cell wall hydrolase SleB" evidence="2">
    <location>
        <begin position="100"/>
        <end position="209"/>
    </location>
</feature>
<dbReference type="Pfam" id="PF07486">
    <property type="entry name" value="Hydrolase_2"/>
    <property type="match status" value="1"/>
</dbReference>
<dbReference type="STRING" id="1560345.AWL63_14065"/>